<dbReference type="InterPro" id="IPR015495">
    <property type="entry name" value="Myb_TF_plants"/>
</dbReference>
<organism evidence="1 2">
    <name type="scientific">Coptis chinensis</name>
    <dbReference type="NCBI Taxonomy" id="261450"/>
    <lineage>
        <taxon>Eukaryota</taxon>
        <taxon>Viridiplantae</taxon>
        <taxon>Streptophyta</taxon>
        <taxon>Embryophyta</taxon>
        <taxon>Tracheophyta</taxon>
        <taxon>Spermatophyta</taxon>
        <taxon>Magnoliopsida</taxon>
        <taxon>Ranunculales</taxon>
        <taxon>Ranunculaceae</taxon>
        <taxon>Coptidoideae</taxon>
        <taxon>Coptis</taxon>
    </lineage>
</organism>
<keyword evidence="2" id="KW-1185">Reference proteome</keyword>
<dbReference type="EMBL" id="JADFTS010000002">
    <property type="protein sequence ID" value="KAF9622406.1"/>
    <property type="molecule type" value="Genomic_DNA"/>
</dbReference>
<dbReference type="Proteomes" id="UP000631114">
    <property type="component" value="Unassembled WGS sequence"/>
</dbReference>
<accession>A0A835MG08</accession>
<evidence type="ECO:0000313" key="1">
    <source>
        <dbReference type="EMBL" id="KAF9622406.1"/>
    </source>
</evidence>
<protein>
    <submittedName>
        <fullName evidence="1">Uncharacterized protein</fullName>
    </submittedName>
</protein>
<reference evidence="1 2" key="1">
    <citation type="submission" date="2020-10" db="EMBL/GenBank/DDBJ databases">
        <title>The Coptis chinensis genome and diversification of protoberbering-type alkaloids.</title>
        <authorList>
            <person name="Wang B."/>
            <person name="Shu S."/>
            <person name="Song C."/>
            <person name="Liu Y."/>
        </authorList>
    </citation>
    <scope>NUCLEOTIDE SEQUENCE [LARGE SCALE GENOMIC DNA]</scope>
    <source>
        <strain evidence="1">HL-2020</strain>
        <tissue evidence="1">Leaf</tissue>
    </source>
</reference>
<gene>
    <name evidence="1" type="ORF">IFM89_031209</name>
</gene>
<dbReference type="PANTHER" id="PTHR47999:SF57">
    <property type="entry name" value="TRANSCRIPTION REPRESSOR MYB6-LIKE"/>
    <property type="match status" value="1"/>
</dbReference>
<dbReference type="OrthoDB" id="2143914at2759"/>
<name>A0A835MG08_9MAGN</name>
<comment type="caution">
    <text evidence="1">The sequence shown here is derived from an EMBL/GenBank/DDBJ whole genome shotgun (WGS) entry which is preliminary data.</text>
</comment>
<dbReference type="AlphaFoldDB" id="A0A835MG08"/>
<evidence type="ECO:0000313" key="2">
    <source>
        <dbReference type="Proteomes" id="UP000631114"/>
    </source>
</evidence>
<sequence>MLIDYINTHSEGCWSTLPLAVVNFPRLIPGLSFLFQPIVHVRPDLKCGNFAEDEEGLIIKLHALLGNRCDILQMTKLI</sequence>
<proteinExistence type="predicted"/>
<dbReference type="PANTHER" id="PTHR47999">
    <property type="entry name" value="TRANSCRIPTION FACTOR MYB8-RELATED-RELATED"/>
    <property type="match status" value="1"/>
</dbReference>